<keyword evidence="4" id="KW-1185">Reference proteome</keyword>
<dbReference type="InterPro" id="IPR001322">
    <property type="entry name" value="Lamin_tail_dom"/>
</dbReference>
<dbReference type="InterPro" id="IPR006311">
    <property type="entry name" value="TAT_signal"/>
</dbReference>
<sequence>MTTRRARIALITAAASGAVALVPVLPAAPASAASAVQIYRVYFDSPGRDNRSNASLNGEWVQIVNRGKARSLKGWKLRDKTGYTYTFGSFTLGKGRSVKVRTGRGSNTAYNRYWGRRAYVWNNTGDAAYLRTSSGSLADSCSWGRRGPSKYC</sequence>
<proteinExistence type="predicted"/>
<dbReference type="InterPro" id="IPR036415">
    <property type="entry name" value="Lamin_tail_dom_sf"/>
</dbReference>
<feature type="domain" description="LTD" evidence="2">
    <location>
        <begin position="24"/>
        <end position="145"/>
    </location>
</feature>
<dbReference type="Gene3D" id="2.60.40.1260">
    <property type="entry name" value="Lamin Tail domain"/>
    <property type="match status" value="1"/>
</dbReference>
<gene>
    <name evidence="3" type="ORF">ACFQKB_37950</name>
</gene>
<feature type="signal peptide" evidence="1">
    <location>
        <begin position="1"/>
        <end position="32"/>
    </location>
</feature>
<feature type="chain" id="PRO_5047540658" evidence="1">
    <location>
        <begin position="33"/>
        <end position="152"/>
    </location>
</feature>
<organism evidence="3 4">
    <name type="scientific">Actinomadura yumaensis</name>
    <dbReference type="NCBI Taxonomy" id="111807"/>
    <lineage>
        <taxon>Bacteria</taxon>
        <taxon>Bacillati</taxon>
        <taxon>Actinomycetota</taxon>
        <taxon>Actinomycetes</taxon>
        <taxon>Streptosporangiales</taxon>
        <taxon>Thermomonosporaceae</taxon>
        <taxon>Actinomadura</taxon>
    </lineage>
</organism>
<dbReference type="SUPFAM" id="SSF74853">
    <property type="entry name" value="Lamin A/C globular tail domain"/>
    <property type="match status" value="1"/>
</dbReference>
<comment type="caution">
    <text evidence="3">The sequence shown here is derived from an EMBL/GenBank/DDBJ whole genome shotgun (WGS) entry which is preliminary data.</text>
</comment>
<keyword evidence="1" id="KW-0732">Signal</keyword>
<dbReference type="RefSeq" id="WP_378047656.1">
    <property type="nucleotide sequence ID" value="NZ_JBHSXE010000001.1"/>
</dbReference>
<dbReference type="PROSITE" id="PS51318">
    <property type="entry name" value="TAT"/>
    <property type="match status" value="1"/>
</dbReference>
<evidence type="ECO:0000259" key="2">
    <source>
        <dbReference type="PROSITE" id="PS51841"/>
    </source>
</evidence>
<evidence type="ECO:0000313" key="4">
    <source>
        <dbReference type="Proteomes" id="UP001596380"/>
    </source>
</evidence>
<dbReference type="PROSITE" id="PS51841">
    <property type="entry name" value="LTD"/>
    <property type="match status" value="1"/>
</dbReference>
<reference evidence="4" key="1">
    <citation type="journal article" date="2019" name="Int. J. Syst. Evol. Microbiol.">
        <title>The Global Catalogue of Microorganisms (GCM) 10K type strain sequencing project: providing services to taxonomists for standard genome sequencing and annotation.</title>
        <authorList>
            <consortium name="The Broad Institute Genomics Platform"/>
            <consortium name="The Broad Institute Genome Sequencing Center for Infectious Disease"/>
            <person name="Wu L."/>
            <person name="Ma J."/>
        </authorList>
    </citation>
    <scope>NUCLEOTIDE SEQUENCE [LARGE SCALE GENOMIC DNA]</scope>
    <source>
        <strain evidence="4">JCM 3369</strain>
    </source>
</reference>
<evidence type="ECO:0000256" key="1">
    <source>
        <dbReference type="SAM" id="SignalP"/>
    </source>
</evidence>
<accession>A0ABW2CY84</accession>
<dbReference type="EMBL" id="JBHSXS010000040">
    <property type="protein sequence ID" value="MFC6885593.1"/>
    <property type="molecule type" value="Genomic_DNA"/>
</dbReference>
<evidence type="ECO:0000313" key="3">
    <source>
        <dbReference type="EMBL" id="MFC6885593.1"/>
    </source>
</evidence>
<name>A0ABW2CY84_9ACTN</name>
<protein>
    <submittedName>
        <fullName evidence="3">Lamin tail domain-containing protein</fullName>
    </submittedName>
</protein>
<dbReference type="Proteomes" id="UP001596380">
    <property type="component" value="Unassembled WGS sequence"/>
</dbReference>
<dbReference type="Pfam" id="PF00932">
    <property type="entry name" value="LTD"/>
    <property type="match status" value="1"/>
</dbReference>